<keyword evidence="2" id="KW-1185">Reference proteome</keyword>
<comment type="caution">
    <text evidence="1">The sequence shown here is derived from an EMBL/GenBank/DDBJ whole genome shotgun (WGS) entry which is preliminary data.</text>
</comment>
<evidence type="ECO:0000313" key="1">
    <source>
        <dbReference type="EMBL" id="KAK3776744.1"/>
    </source>
</evidence>
<sequence>PRALALYLSSQYMQGITSPWRGNPLMWCNTSCGWTATLCSSLQQRLVFPVTWSKSCDGSNTISPDDYAQPAKILLKTPGRLPVDPVE</sequence>
<organism evidence="1 2">
    <name type="scientific">Elysia crispata</name>
    <name type="common">lettuce slug</name>
    <dbReference type="NCBI Taxonomy" id="231223"/>
    <lineage>
        <taxon>Eukaryota</taxon>
        <taxon>Metazoa</taxon>
        <taxon>Spiralia</taxon>
        <taxon>Lophotrochozoa</taxon>
        <taxon>Mollusca</taxon>
        <taxon>Gastropoda</taxon>
        <taxon>Heterobranchia</taxon>
        <taxon>Euthyneura</taxon>
        <taxon>Panpulmonata</taxon>
        <taxon>Sacoglossa</taxon>
        <taxon>Placobranchoidea</taxon>
        <taxon>Plakobranchidae</taxon>
        <taxon>Elysia</taxon>
    </lineage>
</organism>
<evidence type="ECO:0000313" key="2">
    <source>
        <dbReference type="Proteomes" id="UP001283361"/>
    </source>
</evidence>
<dbReference type="AlphaFoldDB" id="A0AAE1DN65"/>
<gene>
    <name evidence="1" type="ORF">RRG08_040310</name>
</gene>
<dbReference type="Proteomes" id="UP001283361">
    <property type="component" value="Unassembled WGS sequence"/>
</dbReference>
<dbReference type="EMBL" id="JAWDGP010003178">
    <property type="protein sequence ID" value="KAK3776744.1"/>
    <property type="molecule type" value="Genomic_DNA"/>
</dbReference>
<accession>A0AAE1DN65</accession>
<feature type="non-terminal residue" evidence="1">
    <location>
        <position position="1"/>
    </location>
</feature>
<protein>
    <submittedName>
        <fullName evidence="1">Uncharacterized protein</fullName>
    </submittedName>
</protein>
<proteinExistence type="predicted"/>
<name>A0AAE1DN65_9GAST</name>
<reference evidence="1" key="1">
    <citation type="journal article" date="2023" name="G3 (Bethesda)">
        <title>A reference genome for the long-term kleptoplast-retaining sea slug Elysia crispata morphotype clarki.</title>
        <authorList>
            <person name="Eastman K.E."/>
            <person name="Pendleton A.L."/>
            <person name="Shaikh M.A."/>
            <person name="Suttiyut T."/>
            <person name="Ogas R."/>
            <person name="Tomko P."/>
            <person name="Gavelis G."/>
            <person name="Widhalm J.R."/>
            <person name="Wisecaver J.H."/>
        </authorList>
    </citation>
    <scope>NUCLEOTIDE SEQUENCE</scope>
    <source>
        <strain evidence="1">ECLA1</strain>
    </source>
</reference>